<evidence type="ECO:0000313" key="6">
    <source>
        <dbReference type="EMBL" id="EHO40826.1"/>
    </source>
</evidence>
<dbReference type="HOGENOM" id="CLU_082963_1_0_0"/>
<protein>
    <submittedName>
        <fullName evidence="6">Methyltransferase-16</fullName>
    </submittedName>
    <submittedName>
        <fullName evidence="5">Putative nicotinamide N-methyase</fullName>
    </submittedName>
</protein>
<reference evidence="5 8" key="2">
    <citation type="submission" date="2016-11" db="EMBL/GenBank/DDBJ databases">
        <title>Genomic analysis of Caldithrix abyssi and proposal of a novel bacterial phylum Caldithrichaeota.</title>
        <authorList>
            <person name="Kublanov I."/>
            <person name="Sigalova O."/>
            <person name="Gavrilov S."/>
            <person name="Lebedinsky A."/>
            <person name="Ivanova N."/>
            <person name="Daum C."/>
            <person name="Reddy T."/>
            <person name="Klenk H.P."/>
            <person name="Goker M."/>
            <person name="Reva O."/>
            <person name="Miroshnichenko M."/>
            <person name="Kyprides N."/>
            <person name="Woyke T."/>
            <person name="Gelfand M."/>
        </authorList>
    </citation>
    <scope>NUCLEOTIDE SEQUENCE [LARGE SCALE GENOMIC DNA]</scope>
    <source>
        <strain evidence="5 8">LF13</strain>
    </source>
</reference>
<dbReference type="EMBL" id="CM001402">
    <property type="protein sequence ID" value="EHO40826.1"/>
    <property type="molecule type" value="Genomic_DNA"/>
</dbReference>
<dbReference type="PANTHER" id="PTHR14614:SF164">
    <property type="entry name" value="HISTONE-ARGININE METHYLTRANSFERASE METTL23"/>
    <property type="match status" value="1"/>
</dbReference>
<dbReference type="Proteomes" id="UP000183868">
    <property type="component" value="Chromosome"/>
</dbReference>
<dbReference type="CDD" id="cd02440">
    <property type="entry name" value="AdoMet_MTases"/>
    <property type="match status" value="1"/>
</dbReference>
<evidence type="ECO:0000313" key="8">
    <source>
        <dbReference type="Proteomes" id="UP000183868"/>
    </source>
</evidence>
<gene>
    <name evidence="5" type="ORF">Cabys_3928</name>
    <name evidence="6" type="ORF">Calab_1200</name>
</gene>
<dbReference type="Gene3D" id="3.40.50.150">
    <property type="entry name" value="Vaccinia Virus protein VP39"/>
    <property type="match status" value="1"/>
</dbReference>
<evidence type="ECO:0000313" key="7">
    <source>
        <dbReference type="Proteomes" id="UP000004671"/>
    </source>
</evidence>
<name>H1XX89_CALAY</name>
<dbReference type="PANTHER" id="PTHR14614">
    <property type="entry name" value="HEPATOCELLULAR CARCINOMA-ASSOCIATED ANTIGEN"/>
    <property type="match status" value="1"/>
</dbReference>
<dbReference type="KEGG" id="caby:Cabys_3928"/>
<sequence length="222" mass="25826">MSEKDALKMDYLVKNIQFGERIFRLKKVKNLDALVDQISDELFAEDERLPYWAELWPSAIGLSRFLMRNPALIKNKRVLELGVGLGLTSLVIQSLEPQTLLLTDYETEALQVTAENFLLNGFERPEVQLLDWRNPQLNGLYDCIVASDVLYEERFFRPLILLFKNFLAGDGRVIIAEPNRAIARKFFKMLMDFGFFYDFTIIPVVQDGKTIQVHNYVIKRKK</sequence>
<evidence type="ECO:0000313" key="5">
    <source>
        <dbReference type="EMBL" id="APF20673.1"/>
    </source>
</evidence>
<keyword evidence="7" id="KW-1185">Reference proteome</keyword>
<dbReference type="eggNOG" id="COG3897">
    <property type="taxonomic scope" value="Bacteria"/>
</dbReference>
<dbReference type="GO" id="GO:0008168">
    <property type="term" value="F:methyltransferase activity"/>
    <property type="evidence" value="ECO:0007669"/>
    <property type="project" value="UniProtKB-KW"/>
</dbReference>
<dbReference type="AlphaFoldDB" id="H1XX89"/>
<dbReference type="PaxDb" id="880073-Calab_1200"/>
<evidence type="ECO:0000256" key="1">
    <source>
        <dbReference type="ARBA" id="ARBA00022603"/>
    </source>
</evidence>
<organism evidence="6 7">
    <name type="scientific">Caldithrix abyssi DSM 13497</name>
    <dbReference type="NCBI Taxonomy" id="880073"/>
    <lineage>
        <taxon>Bacteria</taxon>
        <taxon>Pseudomonadati</taxon>
        <taxon>Calditrichota</taxon>
        <taxon>Calditrichia</taxon>
        <taxon>Calditrichales</taxon>
        <taxon>Calditrichaceae</taxon>
        <taxon>Caldithrix</taxon>
    </lineage>
</organism>
<keyword evidence="1 6" id="KW-0489">Methyltransferase</keyword>
<evidence type="ECO:0000256" key="2">
    <source>
        <dbReference type="ARBA" id="ARBA00022679"/>
    </source>
</evidence>
<dbReference type="STRING" id="880073.Cabys_3928"/>
<keyword evidence="3" id="KW-0949">S-adenosyl-L-methionine</keyword>
<dbReference type="GO" id="GO:0032259">
    <property type="term" value="P:methylation"/>
    <property type="evidence" value="ECO:0007669"/>
    <property type="project" value="UniProtKB-KW"/>
</dbReference>
<dbReference type="InParanoid" id="H1XX89"/>
<dbReference type="OrthoDB" id="9784229at2"/>
<dbReference type="SUPFAM" id="SSF53335">
    <property type="entry name" value="S-adenosyl-L-methionine-dependent methyltransferases"/>
    <property type="match status" value="1"/>
</dbReference>
<dbReference type="EMBL" id="CP018099">
    <property type="protein sequence ID" value="APF20673.1"/>
    <property type="molecule type" value="Genomic_DNA"/>
</dbReference>
<evidence type="ECO:0000256" key="4">
    <source>
        <dbReference type="ARBA" id="ARBA00043988"/>
    </source>
</evidence>
<proteinExistence type="inferred from homology"/>
<dbReference type="InterPro" id="IPR029063">
    <property type="entry name" value="SAM-dependent_MTases_sf"/>
</dbReference>
<dbReference type="Pfam" id="PF10294">
    <property type="entry name" value="Methyltransf_16"/>
    <property type="match status" value="1"/>
</dbReference>
<dbReference type="RefSeq" id="WP_006927878.1">
    <property type="nucleotide sequence ID" value="NZ_CM001402.1"/>
</dbReference>
<comment type="similarity">
    <text evidence="4">Belongs to the methyltransferase superfamily. METTL23 family.</text>
</comment>
<reference evidence="6 7" key="1">
    <citation type="submission" date="2011-09" db="EMBL/GenBank/DDBJ databases">
        <title>The permanent draft genome of Caldithrix abyssi DSM 13497.</title>
        <authorList>
            <consortium name="US DOE Joint Genome Institute (JGI-PGF)"/>
            <person name="Lucas S."/>
            <person name="Han J."/>
            <person name="Lapidus A."/>
            <person name="Bruce D."/>
            <person name="Goodwin L."/>
            <person name="Pitluck S."/>
            <person name="Peters L."/>
            <person name="Kyrpides N."/>
            <person name="Mavromatis K."/>
            <person name="Ivanova N."/>
            <person name="Mikhailova N."/>
            <person name="Chertkov O."/>
            <person name="Detter J.C."/>
            <person name="Tapia R."/>
            <person name="Han C."/>
            <person name="Land M."/>
            <person name="Hauser L."/>
            <person name="Markowitz V."/>
            <person name="Cheng J.-F."/>
            <person name="Hugenholtz P."/>
            <person name="Woyke T."/>
            <person name="Wu D."/>
            <person name="Spring S."/>
            <person name="Brambilla E."/>
            <person name="Klenk H.-P."/>
            <person name="Eisen J.A."/>
        </authorList>
    </citation>
    <scope>NUCLEOTIDE SEQUENCE [LARGE SCALE GENOMIC DNA]</scope>
    <source>
        <strain evidence="6 7">DSM 13497</strain>
    </source>
</reference>
<accession>H1XX89</accession>
<dbReference type="Proteomes" id="UP000004671">
    <property type="component" value="Chromosome"/>
</dbReference>
<evidence type="ECO:0000256" key="3">
    <source>
        <dbReference type="ARBA" id="ARBA00022691"/>
    </source>
</evidence>
<keyword evidence="2 6" id="KW-0808">Transferase</keyword>
<dbReference type="InterPro" id="IPR019410">
    <property type="entry name" value="Methyltransf_16"/>
</dbReference>